<gene>
    <name evidence="1" type="ORF">MBESOW_P2993</name>
</gene>
<organism evidence="1 2">
    <name type="scientific">Sphingobium xenophagum</name>
    <dbReference type="NCBI Taxonomy" id="121428"/>
    <lineage>
        <taxon>Bacteria</taxon>
        <taxon>Pseudomonadati</taxon>
        <taxon>Pseudomonadota</taxon>
        <taxon>Alphaproteobacteria</taxon>
        <taxon>Sphingomonadales</taxon>
        <taxon>Sphingomonadaceae</taxon>
        <taxon>Sphingobium</taxon>
    </lineage>
</organism>
<dbReference type="Proteomes" id="UP000290975">
    <property type="component" value="Unassembled WGS sequence"/>
</dbReference>
<accession>A0A401J519</accession>
<comment type="caution">
    <text evidence="1">The sequence shown here is derived from an EMBL/GenBank/DDBJ whole genome shotgun (WGS) entry which is preliminary data.</text>
</comment>
<sequence length="133" mass="14506">MFLCLEHARLIWIRSANSHTGPQLMLLHYEAGQMAASDLRAIIPKLPFAFVGASTDGATVGKTGSENQEMFLCLEHARLIWIRSANSHTGPQLMLLHYEAGQMAASDLRAIIPKLPLAFVGASTEEHLVQLAA</sequence>
<dbReference type="AlphaFoldDB" id="A0A401J519"/>
<protein>
    <submittedName>
        <fullName evidence="1">Uncharacterized protein</fullName>
    </submittedName>
</protein>
<keyword evidence="2" id="KW-1185">Reference proteome</keyword>
<evidence type="ECO:0000313" key="2">
    <source>
        <dbReference type="Proteomes" id="UP000290975"/>
    </source>
</evidence>
<proteinExistence type="predicted"/>
<reference evidence="1 2" key="1">
    <citation type="submission" date="2014-12" db="EMBL/GenBank/DDBJ databases">
        <title>Whole genome sequencing of Sphingobium xenophagum OW59.</title>
        <authorList>
            <person name="Ohta Y."/>
            <person name="Nishi S."/>
            <person name="Hatada Y."/>
        </authorList>
    </citation>
    <scope>NUCLEOTIDE SEQUENCE [LARGE SCALE GENOMIC DNA]</scope>
    <source>
        <strain evidence="1 2">OW59</strain>
    </source>
</reference>
<dbReference type="EMBL" id="BBQY01000021">
    <property type="protein sequence ID" value="GBH31736.1"/>
    <property type="molecule type" value="Genomic_DNA"/>
</dbReference>
<name>A0A401J519_SPHXE</name>
<evidence type="ECO:0000313" key="1">
    <source>
        <dbReference type="EMBL" id="GBH31736.1"/>
    </source>
</evidence>